<accession>A0AAP0F9E8</accession>
<keyword evidence="3" id="KW-1185">Reference proteome</keyword>
<dbReference type="EMBL" id="JBBNAF010000010">
    <property type="protein sequence ID" value="KAK9107695.1"/>
    <property type="molecule type" value="Genomic_DNA"/>
</dbReference>
<evidence type="ECO:0000313" key="3">
    <source>
        <dbReference type="Proteomes" id="UP001420932"/>
    </source>
</evidence>
<dbReference type="AlphaFoldDB" id="A0AAP0F9E8"/>
<comment type="caution">
    <text evidence="2">The sequence shown here is derived from an EMBL/GenBank/DDBJ whole genome shotgun (WGS) entry which is preliminary data.</text>
</comment>
<protein>
    <submittedName>
        <fullName evidence="2">Uncharacterized protein</fullName>
    </submittedName>
</protein>
<name>A0AAP0F9E8_9MAGN</name>
<feature type="region of interest" description="Disordered" evidence="1">
    <location>
        <begin position="1"/>
        <end position="33"/>
    </location>
</feature>
<organism evidence="2 3">
    <name type="scientific">Stephania yunnanensis</name>
    <dbReference type="NCBI Taxonomy" id="152371"/>
    <lineage>
        <taxon>Eukaryota</taxon>
        <taxon>Viridiplantae</taxon>
        <taxon>Streptophyta</taxon>
        <taxon>Embryophyta</taxon>
        <taxon>Tracheophyta</taxon>
        <taxon>Spermatophyta</taxon>
        <taxon>Magnoliopsida</taxon>
        <taxon>Ranunculales</taxon>
        <taxon>Menispermaceae</taxon>
        <taxon>Menispermoideae</taxon>
        <taxon>Cissampelideae</taxon>
        <taxon>Stephania</taxon>
    </lineage>
</organism>
<proteinExistence type="predicted"/>
<feature type="compositionally biased region" description="Pro residues" evidence="1">
    <location>
        <begin position="20"/>
        <end position="29"/>
    </location>
</feature>
<dbReference type="Proteomes" id="UP001420932">
    <property type="component" value="Unassembled WGS sequence"/>
</dbReference>
<gene>
    <name evidence="2" type="ORF">Syun_023706</name>
</gene>
<evidence type="ECO:0000313" key="2">
    <source>
        <dbReference type="EMBL" id="KAK9107695.1"/>
    </source>
</evidence>
<reference evidence="2 3" key="1">
    <citation type="submission" date="2024-01" db="EMBL/GenBank/DDBJ databases">
        <title>Genome assemblies of Stephania.</title>
        <authorList>
            <person name="Yang L."/>
        </authorList>
    </citation>
    <scope>NUCLEOTIDE SEQUENCE [LARGE SCALE GENOMIC DNA]</scope>
    <source>
        <strain evidence="2">YNDBR</strain>
        <tissue evidence="2">Leaf</tissue>
    </source>
</reference>
<sequence>MPVVTFSLHSSRARHRQCKPSPPMRPQSSPPHRRHLRLALASASQVQTLTLSGLSLHSSRARHRLCGLTASPPHDFTRQCRRRVALSSSRLCLRHHPSPVSISRLCLSASSGIDDCVSSSTLHSSAAHGQSGVGDARRRLWSLRHSAESFFGNWRLVEVLFLNN</sequence>
<evidence type="ECO:0000256" key="1">
    <source>
        <dbReference type="SAM" id="MobiDB-lite"/>
    </source>
</evidence>